<organism evidence="17 18">
    <name type="scientific">Neorhizobium huautlense</name>
    <dbReference type="NCBI Taxonomy" id="67774"/>
    <lineage>
        <taxon>Bacteria</taxon>
        <taxon>Pseudomonadati</taxon>
        <taxon>Pseudomonadota</taxon>
        <taxon>Alphaproteobacteria</taxon>
        <taxon>Hyphomicrobiales</taxon>
        <taxon>Rhizobiaceae</taxon>
        <taxon>Rhizobium/Agrobacterium group</taxon>
        <taxon>Neorhizobium</taxon>
    </lineage>
</organism>
<dbReference type="RefSeq" id="WP_306840173.1">
    <property type="nucleotide sequence ID" value="NZ_JAUSRF010000033.1"/>
</dbReference>
<evidence type="ECO:0000256" key="12">
    <source>
        <dbReference type="ARBA" id="ARBA00023170"/>
    </source>
</evidence>
<dbReference type="Gene3D" id="2.170.130.10">
    <property type="entry name" value="TonB-dependent receptor, plug domain"/>
    <property type="match status" value="1"/>
</dbReference>
<evidence type="ECO:0000259" key="16">
    <source>
        <dbReference type="SMART" id="SM00965"/>
    </source>
</evidence>
<dbReference type="InterPro" id="IPR010105">
    <property type="entry name" value="TonB_sidphr_rcpt"/>
</dbReference>
<dbReference type="InterPro" id="IPR036942">
    <property type="entry name" value="Beta-barrel_TonB_sf"/>
</dbReference>
<dbReference type="NCBIfam" id="TIGR01783">
    <property type="entry name" value="TonB-siderophor"/>
    <property type="match status" value="1"/>
</dbReference>
<accession>A0ABT9Q2S1</accession>
<dbReference type="Pfam" id="PF00593">
    <property type="entry name" value="TonB_dep_Rec_b-barrel"/>
    <property type="match status" value="1"/>
</dbReference>
<evidence type="ECO:0000256" key="2">
    <source>
        <dbReference type="ARBA" id="ARBA00009810"/>
    </source>
</evidence>
<keyword evidence="7" id="KW-0732">Signal</keyword>
<dbReference type="PANTHER" id="PTHR32552:SF68">
    <property type="entry name" value="FERRICHROME OUTER MEMBRANE TRANSPORTER_PHAGE RECEPTOR"/>
    <property type="match status" value="1"/>
</dbReference>
<dbReference type="InterPro" id="IPR011662">
    <property type="entry name" value="Secretin/TonB_short_N"/>
</dbReference>
<dbReference type="InterPro" id="IPR039426">
    <property type="entry name" value="TonB-dep_rcpt-like"/>
</dbReference>
<keyword evidence="10 15" id="KW-0798">TonB box</keyword>
<comment type="subcellular location">
    <subcellularLocation>
        <location evidence="1 14">Cell outer membrane</location>
        <topology evidence="1 14">Multi-pass membrane protein</topology>
    </subcellularLocation>
</comment>
<evidence type="ECO:0000256" key="5">
    <source>
        <dbReference type="ARBA" id="ARBA00022496"/>
    </source>
</evidence>
<dbReference type="InterPro" id="IPR012910">
    <property type="entry name" value="Plug_dom"/>
</dbReference>
<evidence type="ECO:0000256" key="13">
    <source>
        <dbReference type="ARBA" id="ARBA00023237"/>
    </source>
</evidence>
<keyword evidence="4 14" id="KW-1134">Transmembrane beta strand</keyword>
<dbReference type="CDD" id="cd01347">
    <property type="entry name" value="ligand_gated_channel"/>
    <property type="match status" value="1"/>
</dbReference>
<dbReference type="SMART" id="SM00965">
    <property type="entry name" value="STN"/>
    <property type="match status" value="1"/>
</dbReference>
<protein>
    <submittedName>
        <fullName evidence="17">Iron complex outermembrane receptor protein</fullName>
    </submittedName>
</protein>
<evidence type="ECO:0000256" key="1">
    <source>
        <dbReference type="ARBA" id="ARBA00004571"/>
    </source>
</evidence>
<evidence type="ECO:0000256" key="3">
    <source>
        <dbReference type="ARBA" id="ARBA00022448"/>
    </source>
</evidence>
<dbReference type="EMBL" id="JAUSRF010000033">
    <property type="protein sequence ID" value="MDP9840681.1"/>
    <property type="molecule type" value="Genomic_DNA"/>
</dbReference>
<keyword evidence="13 14" id="KW-0998">Cell outer membrane</keyword>
<keyword evidence="18" id="KW-1185">Reference proteome</keyword>
<dbReference type="PROSITE" id="PS52016">
    <property type="entry name" value="TONB_DEPENDENT_REC_3"/>
    <property type="match status" value="1"/>
</dbReference>
<dbReference type="Gene3D" id="2.40.170.20">
    <property type="entry name" value="TonB-dependent receptor, beta-barrel domain"/>
    <property type="match status" value="1"/>
</dbReference>
<keyword evidence="11 14" id="KW-0472">Membrane</keyword>
<dbReference type="Gene3D" id="3.55.50.30">
    <property type="match status" value="1"/>
</dbReference>
<dbReference type="InterPro" id="IPR000531">
    <property type="entry name" value="Beta-barrel_TonB"/>
</dbReference>
<keyword evidence="3 14" id="KW-0813">Transport</keyword>
<keyword evidence="6 14" id="KW-0812">Transmembrane</keyword>
<reference evidence="17 18" key="1">
    <citation type="submission" date="2023-07" db="EMBL/GenBank/DDBJ databases">
        <title>Sorghum-associated microbial communities from plants grown in Nebraska, USA.</title>
        <authorList>
            <person name="Schachtman D."/>
        </authorList>
    </citation>
    <scope>NUCLEOTIDE SEQUENCE [LARGE SCALE GENOMIC DNA]</scope>
    <source>
        <strain evidence="17 18">DS1307</strain>
    </source>
</reference>
<evidence type="ECO:0000256" key="9">
    <source>
        <dbReference type="ARBA" id="ARBA00023065"/>
    </source>
</evidence>
<dbReference type="SUPFAM" id="SSF56935">
    <property type="entry name" value="Porins"/>
    <property type="match status" value="1"/>
</dbReference>
<comment type="similarity">
    <text evidence="2 14 15">Belongs to the TonB-dependent receptor family.</text>
</comment>
<sequence length="779" mass="84208">MSTAIGFGLGGMPREAVAQAQASFSVPAGPLNRALTAFGRQSGVQVTYLASIAAGKMSPGFSGSATREQALARILEGSGLVYSFPNATTVAISAPTGGADGVAADGSTMLRTIQVDGVGSDNSTVAARNSSAATKLDAPLIETARSVSVVTRKEIEQRGVQDIVEAVRYSAGIVTDRAGFDPRFDTVEIRGYDATSTGDYKDGLRQPYLNYGMLRTDPYALERVEVVKGPVSVLYGAGTPAGIINKVSKFANGERIREVGTSYSTEDRRQAAFDIGDKVSEDSDFSYRLVGLARTGETNLQIADDRYLLQPSITWTPSDQTSFTIYSLIQNSNTGGGVGAVIDPDGNVLNLRASDPEYDFNKIKQRQVGYEFEHEFNDLVTFRQNLRYSDMNLRSRYLTIADWTGTVAHRMPWSVRDDTWVFQVDNQLEWTFDTGPVSHTLLTGVDFMKVRGSIGYGYSASDPMFDLDISNPVYGIDGPTAPYNFLLLDRDLQQTGIYATDQLEIDNWRFTLGGRYAWAKQGADGTQGGVAYSENIDKGAFTMQTSALYAFDNGISPYVSYATSFDPVTNLPVPGTSLKAAQGEQFEAGIKYQPPGTDILLSAVAYHLVEKNKPVLDDPLLGTYRSLGELTNKGIELEARANFADGWDVIAAYTYAHSRITAGANVGNEPAVKPAHVASLWGNYTFAEGTALDGLSAGAGIRYASSAFTNEANTKKNDATFYVDASLNYNFGAIDKKYDGLTAAFNVRNIADSKDVVCNGTYCSLAQGRNMTASLKYRW</sequence>
<gene>
    <name evidence="17" type="ORF">J2T09_005469</name>
</gene>
<evidence type="ECO:0000256" key="15">
    <source>
        <dbReference type="RuleBase" id="RU003357"/>
    </source>
</evidence>
<dbReference type="InterPro" id="IPR037066">
    <property type="entry name" value="Plug_dom_sf"/>
</dbReference>
<evidence type="ECO:0000313" key="18">
    <source>
        <dbReference type="Proteomes" id="UP001241472"/>
    </source>
</evidence>
<evidence type="ECO:0000256" key="14">
    <source>
        <dbReference type="PROSITE-ProRule" id="PRU01360"/>
    </source>
</evidence>
<feature type="domain" description="Secretin/TonB short N-terminal" evidence="16">
    <location>
        <begin position="44"/>
        <end position="95"/>
    </location>
</feature>
<comment type="caution">
    <text evidence="17">The sequence shown here is derived from an EMBL/GenBank/DDBJ whole genome shotgun (WGS) entry which is preliminary data.</text>
</comment>
<name>A0ABT9Q2S1_9HYPH</name>
<proteinExistence type="inferred from homology"/>
<evidence type="ECO:0000256" key="6">
    <source>
        <dbReference type="ARBA" id="ARBA00022692"/>
    </source>
</evidence>
<dbReference type="Pfam" id="PF07715">
    <property type="entry name" value="Plug"/>
    <property type="match status" value="1"/>
</dbReference>
<evidence type="ECO:0000256" key="11">
    <source>
        <dbReference type="ARBA" id="ARBA00023136"/>
    </source>
</evidence>
<keyword evidence="12 17" id="KW-0675">Receptor</keyword>
<evidence type="ECO:0000256" key="7">
    <source>
        <dbReference type="ARBA" id="ARBA00022729"/>
    </source>
</evidence>
<evidence type="ECO:0000256" key="8">
    <source>
        <dbReference type="ARBA" id="ARBA00023004"/>
    </source>
</evidence>
<keyword evidence="9" id="KW-0406">Ion transport</keyword>
<keyword evidence="8" id="KW-0408">Iron</keyword>
<keyword evidence="5" id="KW-0410">Iron transport</keyword>
<dbReference type="Proteomes" id="UP001241472">
    <property type="component" value="Unassembled WGS sequence"/>
</dbReference>
<evidence type="ECO:0000256" key="10">
    <source>
        <dbReference type="ARBA" id="ARBA00023077"/>
    </source>
</evidence>
<evidence type="ECO:0000313" key="17">
    <source>
        <dbReference type="EMBL" id="MDP9840681.1"/>
    </source>
</evidence>
<dbReference type="PANTHER" id="PTHR32552">
    <property type="entry name" value="FERRICHROME IRON RECEPTOR-RELATED"/>
    <property type="match status" value="1"/>
</dbReference>
<evidence type="ECO:0000256" key="4">
    <source>
        <dbReference type="ARBA" id="ARBA00022452"/>
    </source>
</evidence>